<name>A0ABT9S253_9BURK</name>
<comment type="caution">
    <text evidence="2">The sequence shown here is derived from an EMBL/GenBank/DDBJ whole genome shotgun (WGS) entry which is preliminary data.</text>
</comment>
<dbReference type="InterPro" id="IPR032466">
    <property type="entry name" value="Metal_Hydrolase"/>
</dbReference>
<dbReference type="Proteomes" id="UP001226867">
    <property type="component" value="Unassembled WGS sequence"/>
</dbReference>
<gene>
    <name evidence="2" type="ORF">J2W36_000196</name>
</gene>
<feature type="domain" description="Amidohydrolase-related" evidence="1">
    <location>
        <begin position="30"/>
        <end position="294"/>
    </location>
</feature>
<dbReference type="Pfam" id="PF04909">
    <property type="entry name" value="Amidohydro_2"/>
    <property type="match status" value="1"/>
</dbReference>
<dbReference type="SUPFAM" id="SSF51556">
    <property type="entry name" value="Metallo-dependent hydrolases"/>
    <property type="match status" value="1"/>
</dbReference>
<dbReference type="GO" id="GO:0016787">
    <property type="term" value="F:hydrolase activity"/>
    <property type="evidence" value="ECO:0007669"/>
    <property type="project" value="UniProtKB-KW"/>
</dbReference>
<dbReference type="EMBL" id="JAUSRO010000001">
    <property type="protein sequence ID" value="MDP9897963.1"/>
    <property type="molecule type" value="Genomic_DNA"/>
</dbReference>
<accession>A0ABT9S253</accession>
<sequence length="295" mass="31565">MSDSTEVASIVVPHSAGTAAPARALPAGACDSHMHIFDPRFPPSPHWRRTPPVADVPAYRLLQQRIGTTRTVVVTPSTYGVDNRCTLAALAELGPQARGVAVVDADIDAAELQRLDRHGIRGLRVNFYSPQSWGLTTPQMLTTLADKVAALGWHVQVLARPGTLVELAPVLRSLPVPLVIDHLGLIGSMDGADGDAFASVRALLDGGRTWMKLSAPYIEADAGAPGHEAKDAVARALLAVAPERMLWGSDWPHTVASAGSIDDAQLLDRFRSWCANDQQIDRILVDNPAALYGFD</sequence>
<dbReference type="PANTHER" id="PTHR35563:SF2">
    <property type="entry name" value="BARREL METAL-DEPENDENT HYDROLASE, PUTATIVE (AFU_ORTHOLOGUE AFUA_1G16240)-RELATED"/>
    <property type="match status" value="1"/>
</dbReference>
<evidence type="ECO:0000313" key="2">
    <source>
        <dbReference type="EMBL" id="MDP9897963.1"/>
    </source>
</evidence>
<evidence type="ECO:0000259" key="1">
    <source>
        <dbReference type="Pfam" id="PF04909"/>
    </source>
</evidence>
<dbReference type="InterPro" id="IPR006680">
    <property type="entry name" value="Amidohydro-rel"/>
</dbReference>
<keyword evidence="2" id="KW-0378">Hydrolase</keyword>
<dbReference type="RefSeq" id="WP_307687784.1">
    <property type="nucleotide sequence ID" value="NZ_JAUSRO010000001.1"/>
</dbReference>
<reference evidence="2 3" key="1">
    <citation type="submission" date="2023-07" db="EMBL/GenBank/DDBJ databases">
        <title>Sorghum-associated microbial communities from plants grown in Nebraska, USA.</title>
        <authorList>
            <person name="Schachtman D."/>
        </authorList>
    </citation>
    <scope>NUCLEOTIDE SEQUENCE [LARGE SCALE GENOMIC DNA]</scope>
    <source>
        <strain evidence="2 3">DS1607</strain>
    </source>
</reference>
<dbReference type="Gene3D" id="3.20.20.140">
    <property type="entry name" value="Metal-dependent hydrolases"/>
    <property type="match status" value="1"/>
</dbReference>
<dbReference type="PANTHER" id="PTHR35563">
    <property type="entry name" value="BARREL METAL-DEPENDENT HYDROLASE, PUTATIVE (AFU_ORTHOLOGUE AFUA_1G16240)-RELATED"/>
    <property type="match status" value="1"/>
</dbReference>
<proteinExistence type="predicted"/>
<organism evidence="2 3">
    <name type="scientific">Variovorax ginsengisoli</name>
    <dbReference type="NCBI Taxonomy" id="363844"/>
    <lineage>
        <taxon>Bacteria</taxon>
        <taxon>Pseudomonadati</taxon>
        <taxon>Pseudomonadota</taxon>
        <taxon>Betaproteobacteria</taxon>
        <taxon>Burkholderiales</taxon>
        <taxon>Comamonadaceae</taxon>
        <taxon>Variovorax</taxon>
    </lineage>
</organism>
<dbReference type="InterPro" id="IPR052358">
    <property type="entry name" value="Aro_Compnd_Degr_Hydrolases"/>
</dbReference>
<protein>
    <submittedName>
        <fullName evidence="2">TIM-barrel fold metal-dependent hydrolase</fullName>
    </submittedName>
</protein>
<evidence type="ECO:0000313" key="3">
    <source>
        <dbReference type="Proteomes" id="UP001226867"/>
    </source>
</evidence>
<keyword evidence="3" id="KW-1185">Reference proteome</keyword>